<evidence type="ECO:0000313" key="1">
    <source>
        <dbReference type="EMBL" id="KAI9921615.1"/>
    </source>
</evidence>
<keyword evidence="2" id="KW-1185">Reference proteome</keyword>
<comment type="caution">
    <text evidence="1">The sequence shown here is derived from an EMBL/GenBank/DDBJ whole genome shotgun (WGS) entry which is preliminary data.</text>
</comment>
<sequence>MDPAVVSCLLHQCEDEDEYRELAKGLDLARQHLYIIPVTDNETLDGNSSHWSLLLYCDGTPRLECNLAALNRLDLEKCGVGSAQRTGGGNSTRTTSCEKRLQEERVEKIRKWKERKAEMIKREQDRVLAREEEISNMTPLERVDGLGSLDDDTARMLEKRKLRLQRRHAPTTGRVNKAAYRRRMEEAAGGKTEVSSTTGSDRLRRTAARLTANAFAIEGSRTREWVLCVIGVWSRPGFEVVVDAIESRRLLMREARDEPFDLSPVKTNEDRDAIEFSSPSDAKESNDALRKLLLDFESRDSLSLELWGSKGSGGGGILLFDDLDDFGSRELRVDQTDGAGGGGGKPALPSYLDPPAAGEIDESREEIDELFDKSLPEDPGFIGMGLSPTPPTSKTIHNDISTLDHYQIKPRKRNAHIAQEWLHIVCRQCRKIDSNSQINGKPRDRKRDSQLSAEGKEILKKALSCNSMQDAKANANSGRGDSLMIVAVTMARKLGSLVVAGINVKQGTAPLPL</sequence>
<reference evidence="1 2" key="1">
    <citation type="journal article" date="2022" name="bioRxiv">
        <title>The genome of the oomycete Peronosclerospora sorghi, a cosmopolitan pathogen of maize and sorghum, is inflated with dispersed pseudogenes.</title>
        <authorList>
            <person name="Fletcher K."/>
            <person name="Martin F."/>
            <person name="Isakeit T."/>
            <person name="Cavanaugh K."/>
            <person name="Magill C."/>
            <person name="Michelmore R."/>
        </authorList>
    </citation>
    <scope>NUCLEOTIDE SEQUENCE [LARGE SCALE GENOMIC DNA]</scope>
    <source>
        <strain evidence="1">P6</strain>
    </source>
</reference>
<evidence type="ECO:0000313" key="2">
    <source>
        <dbReference type="Proteomes" id="UP001163321"/>
    </source>
</evidence>
<name>A0ACC0WSF4_9STRA</name>
<protein>
    <submittedName>
        <fullName evidence="1">Uncharacterized protein</fullName>
    </submittedName>
</protein>
<proteinExistence type="predicted"/>
<organism evidence="1 2">
    <name type="scientific">Peronosclerospora sorghi</name>
    <dbReference type="NCBI Taxonomy" id="230839"/>
    <lineage>
        <taxon>Eukaryota</taxon>
        <taxon>Sar</taxon>
        <taxon>Stramenopiles</taxon>
        <taxon>Oomycota</taxon>
        <taxon>Peronosporomycetes</taxon>
        <taxon>Peronosporales</taxon>
        <taxon>Peronosporaceae</taxon>
        <taxon>Peronosclerospora</taxon>
    </lineage>
</organism>
<dbReference type="Proteomes" id="UP001163321">
    <property type="component" value="Chromosome 1"/>
</dbReference>
<accession>A0ACC0WSF4</accession>
<gene>
    <name evidence="1" type="ORF">PsorP6_002181</name>
</gene>
<dbReference type="EMBL" id="CM047580">
    <property type="protein sequence ID" value="KAI9921615.1"/>
    <property type="molecule type" value="Genomic_DNA"/>
</dbReference>